<name>K2JPQ5_9PROT</name>
<dbReference type="eggNOG" id="COG0457">
    <property type="taxonomic scope" value="Bacteria"/>
</dbReference>
<feature type="repeat" description="TPR" evidence="8">
    <location>
        <begin position="926"/>
        <end position="959"/>
    </location>
</feature>
<feature type="non-terminal residue" evidence="10">
    <location>
        <position position="1043"/>
    </location>
</feature>
<comment type="pathway">
    <text evidence="1">Protein modification; protein glycosylation.</text>
</comment>
<evidence type="ECO:0000256" key="5">
    <source>
        <dbReference type="ARBA" id="ARBA00022679"/>
    </source>
</evidence>
<dbReference type="PROSITE" id="PS50293">
    <property type="entry name" value="TPR_REGION"/>
    <property type="match status" value="1"/>
</dbReference>
<feature type="repeat" description="TPR" evidence="8">
    <location>
        <begin position="824"/>
        <end position="857"/>
    </location>
</feature>
<dbReference type="Gene3D" id="1.25.40.10">
    <property type="entry name" value="Tetratricopeptide repeat domain"/>
    <property type="match status" value="8"/>
</dbReference>
<keyword evidence="7 8" id="KW-0802">TPR repeat</keyword>
<dbReference type="Gene3D" id="3.40.50.2000">
    <property type="entry name" value="Glycogen Phosphorylase B"/>
    <property type="match status" value="1"/>
</dbReference>
<dbReference type="InterPro" id="IPR013105">
    <property type="entry name" value="TPR_2"/>
</dbReference>
<comment type="similarity">
    <text evidence="2">Belongs to the glycosyltransferase 41 family. O-GlcNAc transferase subfamily.</text>
</comment>
<dbReference type="GO" id="GO:0097363">
    <property type="term" value="F:protein O-acetylglucosaminyltransferase activity"/>
    <property type="evidence" value="ECO:0007669"/>
    <property type="project" value="UniProtKB-EC"/>
</dbReference>
<dbReference type="EC" id="2.4.1.255" evidence="3"/>
<dbReference type="Pfam" id="PF13432">
    <property type="entry name" value="TPR_16"/>
    <property type="match status" value="2"/>
</dbReference>
<proteinExistence type="inferred from homology"/>
<dbReference type="Pfam" id="PF07719">
    <property type="entry name" value="TPR_2"/>
    <property type="match status" value="2"/>
</dbReference>
<dbReference type="InterPro" id="IPR011990">
    <property type="entry name" value="TPR-like_helical_dom_sf"/>
</dbReference>
<feature type="repeat" description="TPR" evidence="8">
    <location>
        <begin position="89"/>
        <end position="122"/>
    </location>
</feature>
<evidence type="ECO:0000256" key="3">
    <source>
        <dbReference type="ARBA" id="ARBA00011970"/>
    </source>
</evidence>
<feature type="domain" description="O-GlcNAc transferase C-terminal" evidence="9">
    <location>
        <begin position="509"/>
        <end position="683"/>
    </location>
</feature>
<sequence length="1043" mass="114776">LRTMWNNWCQDRLPQPFDVQGDGADVPPAIMPGALQTQTAPQAESDSQADGKAQISSLMEQALAAHQQGKLAEAENLYRQVLALDPREPRALQLLGVAHHQRSDHETARILIQQAIILDPSKAEFHSNLGIVLKKLGDEKAAMAGFNRALALWPRFAEPLSNLGNGYRDAGQLDRAVKACRMAIAYEPGLAAAHLNLANALSDTWNYADARAAYEQALTLEPDNLLALVSLGALHADHGHLALARQRLTRALELDPDSKEALNNLGIVVKEECDFAAALALYERAREVAPDNFDYASNKLYCLNYHPDLSAEAIFESYRAWDRDYAAPLLPQGTHANDRTPGRRLRVGYVSPDFRRHAARHFIEPLLARHDRSKVELFAYAEVPKEDEISGQFRAYVDHWCNSVGMSDEDLAARIRQDGIDILVDLAGHTRGNRLLAFARKPAPVQVSWLGYAYTTGIKVIDYFLSDPMLTPEGSDPLFAEKLVRLPVCLSYRPTEGLEAPAELPALANGYVTFGSLSRSVRINDKVVALWAEILSRVPDSRLVLNSQTFVCPELRQHYIGKFTALGVGAERLDLGYTSPPWPVYRQIDIALDCFPHNSGTTLFEGLHMGLPFVTLQDRPSVGRLGSAILAGLGRPEWIATTPADYVEKAVALASDFGRLAEIRRDLRQEMERSRLRDEAAFARSVEAAYDRMWQRWRDGGEAEAFILAAEGQGPAPANPEVQKLLAAALAHHQAGRLPEAEQGYKQVLSLDAQNADAHHLFGVLAYQVGRFDIAVQLIGVAVKQRPQEVEFLANMGESLRRLGRLDEARTCLAEAVALNPSHANALANFGALHADMGNLAEAESWMRKSTSLNPGNAAAHYNLGNNLKAQGRLTEALESFETAVSIQPAYIDALHQVAAMQQAQGKLELALQGYRRVLDIQPQHIETLNNIGVVLERLDRHPEATPFLRKAAELRPDIAEVQCNLGVVLSHSGSLTEALRCLQRAVELKPAFVGAYGNMAAVLDKLGQEDEAAAVFQQGLAAAPDDAPLNRAYSIFLWRRGR</sequence>
<dbReference type="InterPro" id="IPR029489">
    <property type="entry name" value="OGT/SEC/SPY_C"/>
</dbReference>
<evidence type="ECO:0000256" key="1">
    <source>
        <dbReference type="ARBA" id="ARBA00004922"/>
    </source>
</evidence>
<evidence type="ECO:0000256" key="8">
    <source>
        <dbReference type="PROSITE-ProRule" id="PRU00339"/>
    </source>
</evidence>
<feature type="repeat" description="TPR" evidence="8">
    <location>
        <begin position="225"/>
        <end position="258"/>
    </location>
</feature>
<dbReference type="AlphaFoldDB" id="K2JPQ5"/>
<accession>K2JPQ5</accession>
<protein>
    <recommendedName>
        <fullName evidence="3">protein O-GlcNAc transferase</fullName>
        <ecNumber evidence="3">2.4.1.255</ecNumber>
    </recommendedName>
</protein>
<feature type="repeat" description="TPR" evidence="8">
    <location>
        <begin position="858"/>
        <end position="891"/>
    </location>
</feature>
<keyword evidence="4" id="KW-0328">Glycosyltransferase</keyword>
<dbReference type="InterPro" id="IPR019734">
    <property type="entry name" value="TPR_rpt"/>
</dbReference>
<dbReference type="Proteomes" id="UP000006746">
    <property type="component" value="Unassembled WGS sequence"/>
</dbReference>
<dbReference type="SMART" id="SM00028">
    <property type="entry name" value="TPR"/>
    <property type="match status" value="16"/>
</dbReference>
<evidence type="ECO:0000313" key="11">
    <source>
        <dbReference type="Proteomes" id="UP000006746"/>
    </source>
</evidence>
<reference evidence="10 11" key="1">
    <citation type="journal article" date="2012" name="J. Bacteriol.">
        <title>Genome Sequence of Oceanibaculum indicum Type Strain P24.</title>
        <authorList>
            <person name="Lai Q."/>
            <person name="Shao Z."/>
        </authorList>
    </citation>
    <scope>NUCLEOTIDE SEQUENCE [LARGE SCALE GENOMIC DNA]</scope>
    <source>
        <strain evidence="10 11">P24</strain>
    </source>
</reference>
<evidence type="ECO:0000313" key="10">
    <source>
        <dbReference type="EMBL" id="EKE67205.1"/>
    </source>
</evidence>
<dbReference type="STRING" id="1207063.P24_18764"/>
<feature type="repeat" description="TPR" evidence="8">
    <location>
        <begin position="123"/>
        <end position="156"/>
    </location>
</feature>
<dbReference type="PANTHER" id="PTHR44835">
    <property type="entry name" value="UDP-N-ACETYLGLUCOSAMINE--PEPTIDE N-ACETYLGLUCOSAMINYLTRANSFERASE SPINDLY-RELATED"/>
    <property type="match status" value="1"/>
</dbReference>
<dbReference type="InterPro" id="IPR051939">
    <property type="entry name" value="Glycosyltr_41/O-GlcNAc_trsf"/>
</dbReference>
<dbReference type="PROSITE" id="PS50005">
    <property type="entry name" value="TPR"/>
    <property type="match status" value="14"/>
</dbReference>
<evidence type="ECO:0000256" key="6">
    <source>
        <dbReference type="ARBA" id="ARBA00022737"/>
    </source>
</evidence>
<dbReference type="EMBL" id="AMRL01000055">
    <property type="protein sequence ID" value="EKE67205.1"/>
    <property type="molecule type" value="Genomic_DNA"/>
</dbReference>
<evidence type="ECO:0000259" key="9">
    <source>
        <dbReference type="Pfam" id="PF13844"/>
    </source>
</evidence>
<feature type="repeat" description="TPR" evidence="8">
    <location>
        <begin position="892"/>
        <end position="925"/>
    </location>
</feature>
<feature type="repeat" description="TPR" evidence="8">
    <location>
        <begin position="790"/>
        <end position="823"/>
    </location>
</feature>
<dbReference type="Pfam" id="PF13424">
    <property type="entry name" value="TPR_12"/>
    <property type="match status" value="2"/>
</dbReference>
<feature type="repeat" description="TPR" evidence="8">
    <location>
        <begin position="259"/>
        <end position="292"/>
    </location>
</feature>
<evidence type="ECO:0000256" key="7">
    <source>
        <dbReference type="ARBA" id="ARBA00022803"/>
    </source>
</evidence>
<feature type="repeat" description="TPR" evidence="8">
    <location>
        <begin position="157"/>
        <end position="190"/>
    </location>
</feature>
<keyword evidence="6" id="KW-0677">Repeat</keyword>
<dbReference type="eggNOG" id="COG3914">
    <property type="taxonomic scope" value="Bacteria"/>
</dbReference>
<dbReference type="Gene3D" id="3.40.50.11380">
    <property type="match status" value="1"/>
</dbReference>
<evidence type="ECO:0000256" key="4">
    <source>
        <dbReference type="ARBA" id="ARBA00022676"/>
    </source>
</evidence>
<dbReference type="SUPFAM" id="SSF48452">
    <property type="entry name" value="TPR-like"/>
    <property type="match status" value="3"/>
</dbReference>
<dbReference type="PANTHER" id="PTHR44835:SF1">
    <property type="entry name" value="PROTEIN O-GLCNAC TRANSFERASE"/>
    <property type="match status" value="1"/>
</dbReference>
<feature type="repeat" description="TPR" evidence="8">
    <location>
        <begin position="960"/>
        <end position="993"/>
    </location>
</feature>
<feature type="non-terminal residue" evidence="10">
    <location>
        <position position="1"/>
    </location>
</feature>
<feature type="repeat" description="TPR" evidence="8">
    <location>
        <begin position="994"/>
        <end position="1027"/>
    </location>
</feature>
<feature type="repeat" description="TPR" evidence="8">
    <location>
        <begin position="191"/>
        <end position="224"/>
    </location>
</feature>
<dbReference type="Pfam" id="PF13181">
    <property type="entry name" value="TPR_8"/>
    <property type="match status" value="1"/>
</dbReference>
<feature type="repeat" description="TPR" evidence="8">
    <location>
        <begin position="55"/>
        <end position="88"/>
    </location>
</feature>
<keyword evidence="5 10" id="KW-0808">Transferase</keyword>
<gene>
    <name evidence="10" type="ORF">P24_18764</name>
</gene>
<comment type="caution">
    <text evidence="10">The sequence shown here is derived from an EMBL/GenBank/DDBJ whole genome shotgun (WGS) entry which is preliminary data.</text>
</comment>
<keyword evidence="11" id="KW-1185">Reference proteome</keyword>
<organism evidence="10 11">
    <name type="scientific">Oceanibaculum indicum P24</name>
    <dbReference type="NCBI Taxonomy" id="1207063"/>
    <lineage>
        <taxon>Bacteria</taxon>
        <taxon>Pseudomonadati</taxon>
        <taxon>Pseudomonadota</taxon>
        <taxon>Alphaproteobacteria</taxon>
        <taxon>Rhodospirillales</taxon>
        <taxon>Oceanibaculaceae</taxon>
        <taxon>Oceanibaculum</taxon>
    </lineage>
</organism>
<evidence type="ECO:0000256" key="2">
    <source>
        <dbReference type="ARBA" id="ARBA00005386"/>
    </source>
</evidence>
<dbReference type="Pfam" id="PF13844">
    <property type="entry name" value="Glyco_transf_41"/>
    <property type="match status" value="2"/>
</dbReference>
<feature type="domain" description="O-GlcNAc transferase C-terminal" evidence="9">
    <location>
        <begin position="337"/>
        <end position="487"/>
    </location>
</feature>